<evidence type="ECO:0000259" key="1">
    <source>
        <dbReference type="Pfam" id="PF01494"/>
    </source>
</evidence>
<accession>A0A3D3RIE0</accession>
<dbReference type="EMBL" id="DQAY01000210">
    <property type="protein sequence ID" value="HCO27797.1"/>
    <property type="molecule type" value="Genomic_DNA"/>
</dbReference>
<dbReference type="PANTHER" id="PTHR43747:SF1">
    <property type="entry name" value="SLR1998 PROTEIN"/>
    <property type="match status" value="1"/>
</dbReference>
<dbReference type="AlphaFoldDB" id="A0A3D3RIE0"/>
<dbReference type="InterPro" id="IPR050816">
    <property type="entry name" value="Flavin-dep_Halogenase_NPB"/>
</dbReference>
<evidence type="ECO:0000313" key="2">
    <source>
        <dbReference type="EMBL" id="HCO27797.1"/>
    </source>
</evidence>
<protein>
    <submittedName>
        <fullName evidence="2">NAD(P)/FAD-dependent oxidoreductase</fullName>
    </submittedName>
</protein>
<dbReference type="GO" id="GO:0071949">
    <property type="term" value="F:FAD binding"/>
    <property type="evidence" value="ECO:0007669"/>
    <property type="project" value="InterPro"/>
</dbReference>
<dbReference type="PANTHER" id="PTHR43747">
    <property type="entry name" value="FAD-BINDING PROTEIN"/>
    <property type="match status" value="1"/>
</dbReference>
<sequence length="430" mass="48662">MLDTDLKEQPELESEYDVVIIGAGPAGSTVAALLAEQGRKTLVVDRARFPRFHVGESLIPETYWPLKRLGLIEQLKQTAFPKKFSVQFVTDEGVETMPFYFHDHKDHESSQTWQVLRAEFDQMLVSNARKQGATFHSSVQVTDLLTQDEQVTGVKVKLGNQETREITARLVVDSSGQSGFIANRLKLKQNDPVLRKGTVWAHFKNAQRDPGIDEGATLILQTEGKRSWFWYIPLPDNVVSIGCTGDMNYMFSKERGNSEEIFFQEVERCIGIKRRLSEAQPVTEFMTTKDFSYHSSQPAGPGWMLAGDALGFIDPVYSSGVFLAMKSGELIAEAINEAYETNDFSVERLSQWYPGYKEGVDNFRKLVYAFYTPGFSFGNFLRQYPQFKSNLVDILIGDVFKPEVAEMFTVMQEEIPELADTDDSPVTMKK</sequence>
<dbReference type="Pfam" id="PF01494">
    <property type="entry name" value="FAD_binding_3"/>
    <property type="match status" value="1"/>
</dbReference>
<proteinExistence type="predicted"/>
<dbReference type="SUPFAM" id="SSF51905">
    <property type="entry name" value="FAD/NAD(P)-binding domain"/>
    <property type="match status" value="1"/>
</dbReference>
<dbReference type="InterPro" id="IPR036188">
    <property type="entry name" value="FAD/NAD-bd_sf"/>
</dbReference>
<reference evidence="2 3" key="1">
    <citation type="journal article" date="2018" name="Nat. Biotechnol.">
        <title>A standardized bacterial taxonomy based on genome phylogeny substantially revises the tree of life.</title>
        <authorList>
            <person name="Parks D.H."/>
            <person name="Chuvochina M."/>
            <person name="Waite D.W."/>
            <person name="Rinke C."/>
            <person name="Skarshewski A."/>
            <person name="Chaumeil P.A."/>
            <person name="Hugenholtz P."/>
        </authorList>
    </citation>
    <scope>NUCLEOTIDE SEQUENCE [LARGE SCALE GENOMIC DNA]</scope>
    <source>
        <strain evidence="2">UBA9375</strain>
    </source>
</reference>
<dbReference type="Proteomes" id="UP000263642">
    <property type="component" value="Unassembled WGS sequence"/>
</dbReference>
<gene>
    <name evidence="2" type="ORF">DIT97_34180</name>
</gene>
<feature type="domain" description="FAD-binding" evidence="1">
    <location>
        <begin position="15"/>
        <end position="336"/>
    </location>
</feature>
<dbReference type="Gene3D" id="3.50.50.60">
    <property type="entry name" value="FAD/NAD(P)-binding domain"/>
    <property type="match status" value="1"/>
</dbReference>
<dbReference type="InterPro" id="IPR002938">
    <property type="entry name" value="FAD-bd"/>
</dbReference>
<evidence type="ECO:0000313" key="3">
    <source>
        <dbReference type="Proteomes" id="UP000263642"/>
    </source>
</evidence>
<comment type="caution">
    <text evidence="2">The sequence shown here is derived from an EMBL/GenBank/DDBJ whole genome shotgun (WGS) entry which is preliminary data.</text>
</comment>
<dbReference type="PRINTS" id="PR00420">
    <property type="entry name" value="RNGMNOXGNASE"/>
</dbReference>
<organism evidence="2 3">
    <name type="scientific">Gimesia maris</name>
    <dbReference type="NCBI Taxonomy" id="122"/>
    <lineage>
        <taxon>Bacteria</taxon>
        <taxon>Pseudomonadati</taxon>
        <taxon>Planctomycetota</taxon>
        <taxon>Planctomycetia</taxon>
        <taxon>Planctomycetales</taxon>
        <taxon>Planctomycetaceae</taxon>
        <taxon>Gimesia</taxon>
    </lineage>
</organism>
<name>A0A3D3RIE0_9PLAN</name>